<dbReference type="HOGENOM" id="CLU_027551_5_0_11"/>
<dbReference type="Pfam" id="PF00756">
    <property type="entry name" value="Esterase"/>
    <property type="match status" value="1"/>
</dbReference>
<dbReference type="Proteomes" id="UP000033566">
    <property type="component" value="Chromosome"/>
</dbReference>
<dbReference type="InterPro" id="IPR000801">
    <property type="entry name" value="Esterase-like"/>
</dbReference>
<dbReference type="Gene3D" id="3.40.50.1820">
    <property type="entry name" value="alpha/beta hydrolase"/>
    <property type="match status" value="1"/>
</dbReference>
<keyword evidence="4" id="KW-0732">Signal</keyword>
<gene>
    <name evidence="9" type="ORF">UL81_05775</name>
</gene>
<evidence type="ECO:0000256" key="8">
    <source>
        <dbReference type="SAM" id="MobiDB-lite"/>
    </source>
</evidence>
<dbReference type="PANTHER" id="PTHR38050:SF2">
    <property type="entry name" value="FERULOYL ESTERASE C-RELATED"/>
    <property type="match status" value="1"/>
</dbReference>
<dbReference type="GO" id="GO:0045493">
    <property type="term" value="P:xylan catabolic process"/>
    <property type="evidence" value="ECO:0007669"/>
    <property type="project" value="UniProtKB-KW"/>
</dbReference>
<keyword evidence="7" id="KW-0624">Polysaccharide degradation</keyword>
<evidence type="ECO:0000313" key="9">
    <source>
        <dbReference type="EMBL" id="AKE39120.1"/>
    </source>
</evidence>
<accession>A0A0F6QWR4</accession>
<dbReference type="PANTHER" id="PTHR38050">
    <property type="match status" value="1"/>
</dbReference>
<dbReference type="GO" id="GO:0005576">
    <property type="term" value="C:extracellular region"/>
    <property type="evidence" value="ECO:0007669"/>
    <property type="project" value="UniProtKB-SubCell"/>
</dbReference>
<evidence type="ECO:0000256" key="1">
    <source>
        <dbReference type="ARBA" id="ARBA00004613"/>
    </source>
</evidence>
<dbReference type="STRING" id="161896.UL81_05775"/>
<dbReference type="AlphaFoldDB" id="A0A0F6QWR4"/>
<protein>
    <submittedName>
        <fullName evidence="9">Poly(3-hydroxybutyrate) depolymerase</fullName>
    </submittedName>
</protein>
<dbReference type="RefSeq" id="WP_081961377.1">
    <property type="nucleotide sequence ID" value="NZ_CP011311.1"/>
</dbReference>
<dbReference type="SUPFAM" id="SSF53474">
    <property type="entry name" value="alpha/beta-Hydrolases"/>
    <property type="match status" value="1"/>
</dbReference>
<keyword evidence="6" id="KW-0119">Carbohydrate metabolism</keyword>
<evidence type="ECO:0000256" key="3">
    <source>
        <dbReference type="ARBA" id="ARBA00022651"/>
    </source>
</evidence>
<comment type="subcellular location">
    <subcellularLocation>
        <location evidence="1">Secreted</location>
    </subcellularLocation>
</comment>
<evidence type="ECO:0000256" key="2">
    <source>
        <dbReference type="ARBA" id="ARBA00022525"/>
    </source>
</evidence>
<dbReference type="OrthoDB" id="9767239at2"/>
<reference evidence="9 10" key="1">
    <citation type="journal article" date="2015" name="Genome Announc.">
        <title>Complete Genome Sequence of Corynebacterium camporealensis DSM 44610, Isolated from the Milk of a Manchega Sheep with Subclinical Mastitis.</title>
        <authorList>
            <person name="Ruckert C."/>
            <person name="Albersmeier A."/>
            <person name="Winkler A."/>
            <person name="Tauch A."/>
        </authorList>
    </citation>
    <scope>NUCLEOTIDE SEQUENCE [LARGE SCALE GENOMIC DNA]</scope>
    <source>
        <strain evidence="9 10">DSM 44610</strain>
    </source>
</reference>
<keyword evidence="3" id="KW-0858">Xylan degradation</keyword>
<dbReference type="EMBL" id="CP011311">
    <property type="protein sequence ID" value="AKE39120.1"/>
    <property type="molecule type" value="Genomic_DNA"/>
</dbReference>
<keyword evidence="2" id="KW-0964">Secreted</keyword>
<organism evidence="9 10">
    <name type="scientific">Corynebacterium camporealensis</name>
    <dbReference type="NCBI Taxonomy" id="161896"/>
    <lineage>
        <taxon>Bacteria</taxon>
        <taxon>Bacillati</taxon>
        <taxon>Actinomycetota</taxon>
        <taxon>Actinomycetes</taxon>
        <taxon>Mycobacteriales</taxon>
        <taxon>Corynebacteriaceae</taxon>
        <taxon>Corynebacterium</taxon>
    </lineage>
</organism>
<dbReference type="InterPro" id="IPR043595">
    <property type="entry name" value="FaeB/C/D"/>
</dbReference>
<sequence>MASSVLLLGACAQPEEPPREQQEEKTDLGIPMSAPIAGPEPGNIKTINLPSGRSYLLSVPDDYNGDQQWPLVLAFHGWGETPLKFLQYSAFNEAEAIVAFPTGEDKAWAPAPYADTTADEDQEFVEQVIDTLRATYSIDDSRIFATGMSNGGGFAAYLGCQMPETFNSIASISAAYYYGIHEGCSNEPVGRLDIHGTDDPIVGYWGGKRHGRPYSSVESVLDRDAERNECSNQVATSRLANQAIKQDWIGCAEPLEHIRIGGGRHIWPGGAHDASQEVGAWFATDSVLDFFAIPGRPAGTPDV</sequence>
<feature type="compositionally biased region" description="Basic and acidic residues" evidence="8">
    <location>
        <begin position="16"/>
        <end position="27"/>
    </location>
</feature>
<evidence type="ECO:0000256" key="5">
    <source>
        <dbReference type="ARBA" id="ARBA00022801"/>
    </source>
</evidence>
<dbReference type="PATRIC" id="fig|161896.4.peg.1132"/>
<keyword evidence="5" id="KW-0378">Hydrolase</keyword>
<dbReference type="KEGG" id="ccj:UL81_05775"/>
<evidence type="ECO:0000256" key="4">
    <source>
        <dbReference type="ARBA" id="ARBA00022729"/>
    </source>
</evidence>
<dbReference type="InterPro" id="IPR029058">
    <property type="entry name" value="AB_hydrolase_fold"/>
</dbReference>
<proteinExistence type="predicted"/>
<feature type="region of interest" description="Disordered" evidence="8">
    <location>
        <begin position="1"/>
        <end position="42"/>
    </location>
</feature>
<keyword evidence="10" id="KW-1185">Reference proteome</keyword>
<dbReference type="GO" id="GO:0030600">
    <property type="term" value="F:feruloyl esterase activity"/>
    <property type="evidence" value="ECO:0007669"/>
    <property type="project" value="InterPro"/>
</dbReference>
<evidence type="ECO:0000313" key="10">
    <source>
        <dbReference type="Proteomes" id="UP000033566"/>
    </source>
</evidence>
<evidence type="ECO:0000256" key="6">
    <source>
        <dbReference type="ARBA" id="ARBA00023277"/>
    </source>
</evidence>
<evidence type="ECO:0000256" key="7">
    <source>
        <dbReference type="ARBA" id="ARBA00023326"/>
    </source>
</evidence>
<name>A0A0F6QWR4_9CORY</name>